<proteinExistence type="predicted"/>
<name>A0AAE7VMS4_9CAUD</name>
<reference evidence="2" key="1">
    <citation type="submission" date="2021-04" db="EMBL/GenBank/DDBJ databases">
        <title>The Hidden Diversity of Double-Stranded DNA Phages in the Symbiotic Bacterium Rhizobium.</title>
        <authorList>
            <person name="Santamaria R.I."/>
            <person name="Bustos P."/>
            <person name="Cauwenberghe J.V."/>
            <person name="Gonzalez V."/>
        </authorList>
    </citation>
    <scope>NUCLEOTIDE SEQUENCE</scope>
</reference>
<dbReference type="EMBL" id="MW980070">
    <property type="protein sequence ID" value="QXV74637.1"/>
    <property type="molecule type" value="Genomic_DNA"/>
</dbReference>
<accession>A0AAE7VMS4</accession>
<dbReference type="InterPro" id="IPR055245">
    <property type="entry name" value="HTH_proteobacteria"/>
</dbReference>
<protein>
    <recommendedName>
        <fullName evidence="1">Winged helix-turn-helix domain-containing protein</fullName>
    </recommendedName>
</protein>
<keyword evidence="3" id="KW-1185">Reference proteome</keyword>
<evidence type="ECO:0000313" key="2">
    <source>
        <dbReference type="EMBL" id="QXV74637.1"/>
    </source>
</evidence>
<feature type="domain" description="Winged helix-turn-helix" evidence="1">
    <location>
        <begin position="233"/>
        <end position="295"/>
    </location>
</feature>
<dbReference type="Pfam" id="PF14090">
    <property type="entry name" value="HTH_39"/>
    <property type="match status" value="1"/>
</dbReference>
<sequence length="302" mass="33132">MTELKVGDRVRHVNRTEFGVGTVKGYSPLHPELLVVEFENQTGTGHDGDGLGRKNHCWRTMMLSCFMKVAEPAVVEEPALPPLAVGTHVRHLRFPEYGNGRVRFVHPNGKSMAIEFENPTNLIHDCAGHGKPNHSRWSRAESLEVIVAPFTVGDRVQVADTPSVEGFYSQSFNGKVGTVIDVSTLGNPDVKIAGVNFPQYVPVEDLTLVKVEPVEAVKAATPKVKIKTFKAGSQNDRIVKFLAAGNTLTPLKARQLFGAERLAARILEIKQAGHKVVSTMKTDLNGKVYGEYSLRTVSRWAA</sequence>
<dbReference type="Proteomes" id="UP000828713">
    <property type="component" value="Segment"/>
</dbReference>
<evidence type="ECO:0000313" key="3">
    <source>
        <dbReference type="Proteomes" id="UP000828713"/>
    </source>
</evidence>
<evidence type="ECO:0000259" key="1">
    <source>
        <dbReference type="Pfam" id="PF14090"/>
    </source>
</evidence>
<organism evidence="2 3">
    <name type="scientific">Rhizobium phage RHEph21</name>
    <dbReference type="NCBI Taxonomy" id="2836134"/>
    <lineage>
        <taxon>Viruses</taxon>
        <taxon>Duplodnaviria</taxon>
        <taxon>Heunggongvirae</taxon>
        <taxon>Uroviricota</taxon>
        <taxon>Caudoviricetes</taxon>
        <taxon>Autographivirales</taxon>
        <taxon>Autographivirales incertae sedis</taxon>
        <taxon>Chamilpavirus</taxon>
        <taxon>Chamilpavirus RHEph21</taxon>
    </lineage>
</organism>